<evidence type="ECO:0000313" key="2">
    <source>
        <dbReference type="EMBL" id="MDD7971268.1"/>
    </source>
</evidence>
<sequence length="242" mass="26081">MRLAPGPKAAVYAMIGMVLGYASVAQAQTNPVVVELYTSQGCAACPPADVVLRELAGREDVIALGLHVDYWDYIGWADSFGQAAFSRRQQVYARNNGRASVYTPQMIIGGRDEAKGSASMRVMGLIQDQLAQAGSDSRVTVSISSGADPHIRIEARSDQALKPAADIQLVRYRDTAQVEITGGENEGRTITYHNIVTDWQVIAQWDGVRPFQREIALDEAGPVVVIIQEGGQGPILAAARAR</sequence>
<dbReference type="Pfam" id="PF06764">
    <property type="entry name" value="DUF1223"/>
    <property type="match status" value="1"/>
</dbReference>
<name>A0ABT5TBG1_9RHOB</name>
<protein>
    <submittedName>
        <fullName evidence="2">DUF1223 domain-containing protein</fullName>
    </submittedName>
</protein>
<dbReference type="EMBL" id="JAQZSM010000006">
    <property type="protein sequence ID" value="MDD7971268.1"/>
    <property type="molecule type" value="Genomic_DNA"/>
</dbReference>
<organism evidence="2 3">
    <name type="scientific">Roseinatronobacter alkalisoli</name>
    <dbReference type="NCBI Taxonomy" id="3028235"/>
    <lineage>
        <taxon>Bacteria</taxon>
        <taxon>Pseudomonadati</taxon>
        <taxon>Pseudomonadota</taxon>
        <taxon>Alphaproteobacteria</taxon>
        <taxon>Rhodobacterales</taxon>
        <taxon>Paracoccaceae</taxon>
        <taxon>Roseinatronobacter</taxon>
    </lineage>
</organism>
<dbReference type="PANTHER" id="PTHR36057">
    <property type="match status" value="1"/>
</dbReference>
<dbReference type="InterPro" id="IPR036249">
    <property type="entry name" value="Thioredoxin-like_sf"/>
</dbReference>
<reference evidence="2" key="1">
    <citation type="submission" date="2023-02" db="EMBL/GenBank/DDBJ databases">
        <title>Description of Roseinatronobacter alkalisoli sp. nov., an alkaliphilic bacerium isolated from soda soil.</title>
        <authorList>
            <person name="Wei W."/>
        </authorList>
    </citation>
    <scope>NUCLEOTIDE SEQUENCE</scope>
    <source>
        <strain evidence="2">HJB301</strain>
    </source>
</reference>
<dbReference type="SUPFAM" id="SSF52833">
    <property type="entry name" value="Thioredoxin-like"/>
    <property type="match status" value="1"/>
</dbReference>
<keyword evidence="1" id="KW-0732">Signal</keyword>
<evidence type="ECO:0000313" key="3">
    <source>
        <dbReference type="Proteomes" id="UP001431784"/>
    </source>
</evidence>
<gene>
    <name evidence="2" type="ORF">PUT78_09145</name>
</gene>
<feature type="signal peptide" evidence="1">
    <location>
        <begin position="1"/>
        <end position="27"/>
    </location>
</feature>
<dbReference type="PANTHER" id="PTHR36057:SF1">
    <property type="entry name" value="LIPOPROTEIN LIPID ATTACHMENT SITE-LIKE PROTEIN, PUTATIVE (DUF1223)-RELATED"/>
    <property type="match status" value="1"/>
</dbReference>
<comment type="caution">
    <text evidence="2">The sequence shown here is derived from an EMBL/GenBank/DDBJ whole genome shotgun (WGS) entry which is preliminary data.</text>
</comment>
<feature type="chain" id="PRO_5045643596" evidence="1">
    <location>
        <begin position="28"/>
        <end position="242"/>
    </location>
</feature>
<evidence type="ECO:0000256" key="1">
    <source>
        <dbReference type="SAM" id="SignalP"/>
    </source>
</evidence>
<dbReference type="InterPro" id="IPR010634">
    <property type="entry name" value="DUF1223"/>
</dbReference>
<proteinExistence type="predicted"/>
<accession>A0ABT5TBG1</accession>
<keyword evidence="3" id="KW-1185">Reference proteome</keyword>
<dbReference type="Proteomes" id="UP001431784">
    <property type="component" value="Unassembled WGS sequence"/>
</dbReference>